<gene>
    <name evidence="1" type="ORF">llap_14493</name>
</gene>
<protein>
    <submittedName>
        <fullName evidence="1">Uncharacterized protein</fullName>
    </submittedName>
</protein>
<accession>A0A2I0TN96</accession>
<dbReference type="AlphaFoldDB" id="A0A2I0TN96"/>
<dbReference type="EMBL" id="KZ508445">
    <property type="protein sequence ID" value="PKU35203.1"/>
    <property type="molecule type" value="Genomic_DNA"/>
</dbReference>
<reference evidence="2" key="1">
    <citation type="submission" date="2017-11" db="EMBL/GenBank/DDBJ databases">
        <authorList>
            <person name="Lima N.C."/>
            <person name="Parody-Merino A.M."/>
            <person name="Battley P.F."/>
            <person name="Fidler A.E."/>
            <person name="Prosdocimi F."/>
        </authorList>
    </citation>
    <scope>NUCLEOTIDE SEQUENCE [LARGE SCALE GENOMIC DNA]</scope>
</reference>
<name>A0A2I0TN96_LIMLA</name>
<dbReference type="Proteomes" id="UP000233556">
    <property type="component" value="Unassembled WGS sequence"/>
</dbReference>
<keyword evidence="2" id="KW-1185">Reference proteome</keyword>
<sequence length="184" mass="20106">MLLQHKMGNDTCVSPVALKLSEGQMWDPGGHAGCQRDSALAVLFRLEEVISGFKHKCLLPFQEDMGMTRCLDNSSLAHPVERTIPMHHVNTGGELAIGECLNNSLHGEPESDYSSTHVSSEKGHITGRPFKLGEDIGQVALGEKSLASQGNKTHSFEHRAFGFTLICLSLRHLSLLMNLLGIFT</sequence>
<organism evidence="1 2">
    <name type="scientific">Limosa lapponica baueri</name>
    <dbReference type="NCBI Taxonomy" id="1758121"/>
    <lineage>
        <taxon>Eukaryota</taxon>
        <taxon>Metazoa</taxon>
        <taxon>Chordata</taxon>
        <taxon>Craniata</taxon>
        <taxon>Vertebrata</taxon>
        <taxon>Euteleostomi</taxon>
        <taxon>Archelosauria</taxon>
        <taxon>Archosauria</taxon>
        <taxon>Dinosauria</taxon>
        <taxon>Saurischia</taxon>
        <taxon>Theropoda</taxon>
        <taxon>Coelurosauria</taxon>
        <taxon>Aves</taxon>
        <taxon>Neognathae</taxon>
        <taxon>Neoaves</taxon>
        <taxon>Charadriiformes</taxon>
        <taxon>Scolopacidae</taxon>
        <taxon>Limosa</taxon>
    </lineage>
</organism>
<evidence type="ECO:0000313" key="1">
    <source>
        <dbReference type="EMBL" id="PKU35203.1"/>
    </source>
</evidence>
<reference evidence="2" key="2">
    <citation type="submission" date="2017-12" db="EMBL/GenBank/DDBJ databases">
        <title>Genome sequence of the Bar-tailed Godwit (Limosa lapponica baueri).</title>
        <authorList>
            <person name="Lima N.C.B."/>
            <person name="Parody-Merino A.M."/>
            <person name="Battley P.F."/>
            <person name="Fidler A.E."/>
            <person name="Prosdocimi F."/>
        </authorList>
    </citation>
    <scope>NUCLEOTIDE SEQUENCE [LARGE SCALE GENOMIC DNA]</scope>
</reference>
<proteinExistence type="predicted"/>
<evidence type="ECO:0000313" key="2">
    <source>
        <dbReference type="Proteomes" id="UP000233556"/>
    </source>
</evidence>